<gene>
    <name evidence="2" type="ORF">NEA10_12275</name>
</gene>
<dbReference type="SMART" id="SM00507">
    <property type="entry name" value="HNHc"/>
    <property type="match status" value="1"/>
</dbReference>
<dbReference type="Pfam" id="PF01844">
    <property type="entry name" value="HNH"/>
    <property type="match status" value="1"/>
</dbReference>
<evidence type="ECO:0000259" key="1">
    <source>
        <dbReference type="SMART" id="SM00507"/>
    </source>
</evidence>
<sequence>MTLNAAAKQQIRQRAAGLCEYCHSPEKISTARFTIDHIRPRSLGGSDDLDNLALACSRCNQGHYNFIEGLDRQTLAMQPLFHPRQQLWSDHFIWTADGTRILGTTAIGRATCDRLDMNDSRYQGDRPIQEARALWVQAGWHPPALDPRQP</sequence>
<dbReference type="CDD" id="cd00085">
    <property type="entry name" value="HNHc"/>
    <property type="match status" value="1"/>
</dbReference>
<feature type="domain" description="HNH nuclease" evidence="1">
    <location>
        <begin position="6"/>
        <end position="61"/>
    </location>
</feature>
<keyword evidence="2" id="KW-0540">Nuclease</keyword>
<organism evidence="2 3">
    <name type="scientific">Phormidium yuhuli AB48</name>
    <dbReference type="NCBI Taxonomy" id="2940671"/>
    <lineage>
        <taxon>Bacteria</taxon>
        <taxon>Bacillati</taxon>
        <taxon>Cyanobacteriota</taxon>
        <taxon>Cyanophyceae</taxon>
        <taxon>Oscillatoriophycideae</taxon>
        <taxon>Oscillatoriales</taxon>
        <taxon>Oscillatoriaceae</taxon>
        <taxon>Phormidium</taxon>
        <taxon>Phormidium yuhuli</taxon>
    </lineage>
</organism>
<dbReference type="Gene3D" id="1.10.30.50">
    <property type="match status" value="1"/>
</dbReference>
<keyword evidence="2" id="KW-0378">Hydrolase</keyword>
<dbReference type="GO" id="GO:0004519">
    <property type="term" value="F:endonuclease activity"/>
    <property type="evidence" value="ECO:0007669"/>
    <property type="project" value="UniProtKB-KW"/>
</dbReference>
<evidence type="ECO:0000313" key="3">
    <source>
        <dbReference type="Proteomes" id="UP001056708"/>
    </source>
</evidence>
<keyword evidence="3" id="KW-1185">Reference proteome</keyword>
<dbReference type="PANTHER" id="PTHR33877:SF1">
    <property type="entry name" value="TYPE IV METHYL-DIRECTED RESTRICTION ENZYME ECOKMCRA"/>
    <property type="match status" value="1"/>
</dbReference>
<dbReference type="InterPro" id="IPR052892">
    <property type="entry name" value="NA-targeting_endonuclease"/>
</dbReference>
<name>A0ABY5AKD2_9CYAN</name>
<keyword evidence="2" id="KW-0255">Endonuclease</keyword>
<evidence type="ECO:0000313" key="2">
    <source>
        <dbReference type="EMBL" id="USR89655.1"/>
    </source>
</evidence>
<accession>A0ABY5AKD2</accession>
<protein>
    <submittedName>
        <fullName evidence="2">HNH endonuclease</fullName>
    </submittedName>
</protein>
<dbReference type="InterPro" id="IPR002711">
    <property type="entry name" value="HNH"/>
</dbReference>
<dbReference type="Proteomes" id="UP001056708">
    <property type="component" value="Chromosome"/>
</dbReference>
<dbReference type="InterPro" id="IPR003615">
    <property type="entry name" value="HNH_nuc"/>
</dbReference>
<dbReference type="PANTHER" id="PTHR33877">
    <property type="entry name" value="SLL1193 PROTEIN"/>
    <property type="match status" value="1"/>
</dbReference>
<dbReference type="EMBL" id="CP098611">
    <property type="protein sequence ID" value="USR89655.1"/>
    <property type="molecule type" value="Genomic_DNA"/>
</dbReference>
<proteinExistence type="predicted"/>
<dbReference type="RefSeq" id="WP_252660573.1">
    <property type="nucleotide sequence ID" value="NZ_CP098611.1"/>
</dbReference>
<reference evidence="2" key="1">
    <citation type="submission" date="2022-06" db="EMBL/GenBank/DDBJ databases">
        <title>Genome sequence of Phormidium yuhuli AB48 isolated from an industrial photobioreactor environment.</title>
        <authorList>
            <person name="Qiu Y."/>
            <person name="Noonan A.J.C."/>
            <person name="Dofher K."/>
            <person name="Koch M."/>
            <person name="Kieft B."/>
            <person name="Lin X."/>
            <person name="Ziels R.M."/>
            <person name="Hallam S.J."/>
        </authorList>
    </citation>
    <scope>NUCLEOTIDE SEQUENCE</scope>
    <source>
        <strain evidence="2">AB48</strain>
    </source>
</reference>